<dbReference type="PANTHER" id="PTHR33408">
    <property type="entry name" value="TRANSPOSASE"/>
    <property type="match status" value="1"/>
</dbReference>
<keyword evidence="3" id="KW-1185">Reference proteome</keyword>
<gene>
    <name evidence="2" type="ORF">LOSG293_930010</name>
</gene>
<evidence type="ECO:0000313" key="2">
    <source>
        <dbReference type="EMBL" id="GAK48793.1"/>
    </source>
</evidence>
<feature type="non-terminal residue" evidence="2">
    <location>
        <position position="1"/>
    </location>
</feature>
<dbReference type="GO" id="GO:0006313">
    <property type="term" value="P:DNA transposition"/>
    <property type="evidence" value="ECO:0007669"/>
    <property type="project" value="InterPro"/>
</dbReference>
<reference evidence="2" key="1">
    <citation type="journal article" date="2014" name="Genome Announc.">
        <title>Draft Genome Sequence of Lactobacillus oryzae Strain SG293T.</title>
        <authorList>
            <person name="Tanizawa Y."/>
            <person name="Fujisawa T."/>
            <person name="Mochizuki T."/>
            <person name="Kaminuma E."/>
            <person name="Nakamura Y."/>
            <person name="Tohno M."/>
        </authorList>
    </citation>
    <scope>NUCLEOTIDE SEQUENCE [LARGE SCALE GENOMIC DNA]</scope>
    <source>
        <strain evidence="2">SG293</strain>
    </source>
</reference>
<dbReference type="GO" id="GO:0004803">
    <property type="term" value="F:transposase activity"/>
    <property type="evidence" value="ECO:0007669"/>
    <property type="project" value="InterPro"/>
</dbReference>
<comment type="caution">
    <text evidence="2">The sequence shown here is derived from an EMBL/GenBank/DDBJ whole genome shotgun (WGS) entry which is preliminary data.</text>
</comment>
<dbReference type="EMBL" id="BBJM01000093">
    <property type="protein sequence ID" value="GAK48793.1"/>
    <property type="molecule type" value="Genomic_DNA"/>
</dbReference>
<sequence>GFGIFQNPTDTRTFIPFITQLNSRNHLGKYIVADAGYGSKPNYKFVEDELSDCESLIPYGTMLREKSRKWQSDDRKVMNWNYVENDDYYIDPKGVRFNFL</sequence>
<dbReference type="AlphaFoldDB" id="A0A081BL75"/>
<protein>
    <submittedName>
        <fullName evidence="2">Transposase</fullName>
    </submittedName>
</protein>
<dbReference type="InterPro" id="IPR002559">
    <property type="entry name" value="Transposase_11"/>
</dbReference>
<feature type="domain" description="Transposase IS4-like" evidence="1">
    <location>
        <begin position="6"/>
        <end position="49"/>
    </location>
</feature>
<dbReference type="OrthoDB" id="2236403at2"/>
<organism evidence="2 3">
    <name type="scientific">Secundilactobacillus oryzae JCM 18671</name>
    <dbReference type="NCBI Taxonomy" id="1291743"/>
    <lineage>
        <taxon>Bacteria</taxon>
        <taxon>Bacillati</taxon>
        <taxon>Bacillota</taxon>
        <taxon>Bacilli</taxon>
        <taxon>Lactobacillales</taxon>
        <taxon>Lactobacillaceae</taxon>
        <taxon>Secundilactobacillus</taxon>
    </lineage>
</organism>
<dbReference type="Proteomes" id="UP000028700">
    <property type="component" value="Unassembled WGS sequence"/>
</dbReference>
<dbReference type="eggNOG" id="COG3666">
    <property type="taxonomic scope" value="Bacteria"/>
</dbReference>
<evidence type="ECO:0000313" key="3">
    <source>
        <dbReference type="Proteomes" id="UP000028700"/>
    </source>
</evidence>
<evidence type="ECO:0000259" key="1">
    <source>
        <dbReference type="Pfam" id="PF01609"/>
    </source>
</evidence>
<proteinExistence type="predicted"/>
<feature type="non-terminal residue" evidence="2">
    <location>
        <position position="100"/>
    </location>
</feature>
<dbReference type="Pfam" id="PF01609">
    <property type="entry name" value="DDE_Tnp_1"/>
    <property type="match status" value="1"/>
</dbReference>
<dbReference type="PANTHER" id="PTHR33408:SF2">
    <property type="entry name" value="TRANSPOSASE DDE DOMAIN-CONTAINING PROTEIN"/>
    <property type="match status" value="1"/>
</dbReference>
<accession>A0A081BL75</accession>
<dbReference type="GO" id="GO:0003677">
    <property type="term" value="F:DNA binding"/>
    <property type="evidence" value="ECO:0007669"/>
    <property type="project" value="InterPro"/>
</dbReference>
<name>A0A081BL75_9LACO</name>
<dbReference type="RefSeq" id="WP_034529945.1">
    <property type="nucleotide sequence ID" value="NZ_BBJM01000093.1"/>
</dbReference>